<dbReference type="Pfam" id="PF02219">
    <property type="entry name" value="MTHFR"/>
    <property type="match status" value="1"/>
</dbReference>
<proteinExistence type="inferred from homology"/>
<evidence type="ECO:0000256" key="4">
    <source>
        <dbReference type="ARBA" id="ARBA00022630"/>
    </source>
</evidence>
<dbReference type="GO" id="GO:0035999">
    <property type="term" value="P:tetrahydrofolate interconversion"/>
    <property type="evidence" value="ECO:0007669"/>
    <property type="project" value="UniProtKB-UniPathway"/>
</dbReference>
<evidence type="ECO:0000313" key="8">
    <source>
        <dbReference type="EMBL" id="SOQ53025.1"/>
    </source>
</evidence>
<evidence type="ECO:0000256" key="7">
    <source>
        <dbReference type="RuleBase" id="RU004254"/>
    </source>
</evidence>
<evidence type="ECO:0000256" key="3">
    <source>
        <dbReference type="ARBA" id="ARBA00006743"/>
    </source>
</evidence>
<keyword evidence="4" id="KW-0285">Flavoprotein</keyword>
<dbReference type="InterPro" id="IPR003171">
    <property type="entry name" value="Mehydrof_redctse-like"/>
</dbReference>
<organism evidence="8">
    <name type="scientific">Spodoptera frugiperda</name>
    <name type="common">Fall armyworm</name>
    <dbReference type="NCBI Taxonomy" id="7108"/>
    <lineage>
        <taxon>Eukaryota</taxon>
        <taxon>Metazoa</taxon>
        <taxon>Ecdysozoa</taxon>
        <taxon>Arthropoda</taxon>
        <taxon>Hexapoda</taxon>
        <taxon>Insecta</taxon>
        <taxon>Pterygota</taxon>
        <taxon>Neoptera</taxon>
        <taxon>Endopterygota</taxon>
        <taxon>Lepidoptera</taxon>
        <taxon>Glossata</taxon>
        <taxon>Ditrysia</taxon>
        <taxon>Noctuoidea</taxon>
        <taxon>Noctuidae</taxon>
        <taxon>Amphipyrinae</taxon>
        <taxon>Spodoptera</taxon>
    </lineage>
</organism>
<dbReference type="InterPro" id="IPR029041">
    <property type="entry name" value="FAD-linked_oxidoreductase-like"/>
</dbReference>
<evidence type="ECO:0000256" key="5">
    <source>
        <dbReference type="ARBA" id="ARBA00022827"/>
    </source>
</evidence>
<dbReference type="SUPFAM" id="SSF51730">
    <property type="entry name" value="FAD-linked oxidoreductase"/>
    <property type="match status" value="1"/>
</dbReference>
<comment type="cofactor">
    <cofactor evidence="1">
        <name>FAD</name>
        <dbReference type="ChEBI" id="CHEBI:57692"/>
    </cofactor>
</comment>
<dbReference type="PANTHER" id="PTHR45754:SF3">
    <property type="entry name" value="METHYLENETETRAHYDROFOLATE REDUCTASE (NADPH)"/>
    <property type="match status" value="1"/>
</dbReference>
<dbReference type="Gene3D" id="3.20.20.220">
    <property type="match status" value="1"/>
</dbReference>
<dbReference type="GO" id="GO:0004489">
    <property type="term" value="F:methylenetetrahydrofolate reductase [NAD(P)H] activity"/>
    <property type="evidence" value="ECO:0007669"/>
    <property type="project" value="InterPro"/>
</dbReference>
<evidence type="ECO:0000256" key="6">
    <source>
        <dbReference type="ARBA" id="ARBA00023002"/>
    </source>
</evidence>
<protein>
    <submittedName>
        <fullName evidence="8">SFRICE_012130</fullName>
    </submittedName>
</protein>
<dbReference type="CDD" id="cd00537">
    <property type="entry name" value="MTHFR"/>
    <property type="match status" value="1"/>
</dbReference>
<comment type="pathway">
    <text evidence="2 7">One-carbon metabolism; tetrahydrofolate interconversion.</text>
</comment>
<dbReference type="GO" id="GO:0009086">
    <property type="term" value="P:methionine biosynthetic process"/>
    <property type="evidence" value="ECO:0007669"/>
    <property type="project" value="TreeGrafter"/>
</dbReference>
<evidence type="ECO:0000256" key="1">
    <source>
        <dbReference type="ARBA" id="ARBA00001974"/>
    </source>
</evidence>
<dbReference type="UniPathway" id="UPA00193"/>
<keyword evidence="6" id="KW-0560">Oxidoreductase</keyword>
<dbReference type="EMBL" id="ODYU01008976">
    <property type="protein sequence ID" value="SOQ53025.1"/>
    <property type="molecule type" value="Genomic_DNA"/>
</dbReference>
<dbReference type="AlphaFoldDB" id="A0A2H1WIX9"/>
<comment type="similarity">
    <text evidence="3">Belongs to the methylenetetrahydrofolate reductase family.</text>
</comment>
<sequence length="274" mass="31143">MEGTIKLTDLIQNKGNFSYSFEVTPDVSEEDIDNLKVEPLFFSVTWHAKMHQCKDLSIAPLKTALQLKSKQKNVLLHLSCDMMTTTYLTDLLAMLQENGICNLFLVLGEGFYPGKSDFINTIELIKFIREKTGQYFCIGVAGHPGCSDEKLKQIKQKVDAGANFILTQAFFDVGVFKNFKERCEKIGVRVPLIPGVFSFETPRQLDGFVKMCKIKVSEDLLKAVGDNEKMNKPCTDIIKELIKQLNSICNITHYHFFTINKLNDVQKVIEELKQ</sequence>
<gene>
    <name evidence="8" type="ORF">SFRICE_012130</name>
</gene>
<keyword evidence="5" id="KW-0274">FAD</keyword>
<evidence type="ECO:0000256" key="2">
    <source>
        <dbReference type="ARBA" id="ARBA00004777"/>
    </source>
</evidence>
<accession>A0A2H1WIX9</accession>
<dbReference type="GO" id="GO:0005829">
    <property type="term" value="C:cytosol"/>
    <property type="evidence" value="ECO:0007669"/>
    <property type="project" value="TreeGrafter"/>
</dbReference>
<reference evidence="8" key="1">
    <citation type="submission" date="2016-07" db="EMBL/GenBank/DDBJ databases">
        <authorList>
            <person name="Bretaudeau A."/>
        </authorList>
    </citation>
    <scope>NUCLEOTIDE SEQUENCE</scope>
    <source>
        <strain evidence="8">Rice</strain>
        <tissue evidence="8">Whole body</tissue>
    </source>
</reference>
<dbReference type="GO" id="GO:0071949">
    <property type="term" value="F:FAD binding"/>
    <property type="evidence" value="ECO:0007669"/>
    <property type="project" value="TreeGrafter"/>
</dbReference>
<name>A0A2H1WIX9_SPOFR</name>
<dbReference type="PANTHER" id="PTHR45754">
    <property type="entry name" value="METHYLENETETRAHYDROFOLATE REDUCTASE"/>
    <property type="match status" value="1"/>
</dbReference>